<dbReference type="AlphaFoldDB" id="A0A6F8VAM3"/>
<dbReference type="PROSITE" id="PS51337">
    <property type="entry name" value="B12_BINDING_NTER"/>
    <property type="match status" value="1"/>
</dbReference>
<dbReference type="PROSITE" id="PS51332">
    <property type="entry name" value="B12_BINDING"/>
    <property type="match status" value="1"/>
</dbReference>
<dbReference type="PANTHER" id="PTHR45833">
    <property type="entry name" value="METHIONINE SYNTHASE"/>
    <property type="match status" value="1"/>
</dbReference>
<feature type="domain" description="B12-binding N-terminal" evidence="4">
    <location>
        <begin position="1"/>
        <end position="88"/>
    </location>
</feature>
<gene>
    <name evidence="5" type="ORF">SKTS_17790</name>
</gene>
<evidence type="ECO:0000313" key="5">
    <source>
        <dbReference type="EMBL" id="BCB26893.1"/>
    </source>
</evidence>
<dbReference type="GO" id="GO:0031419">
    <property type="term" value="F:cobalamin binding"/>
    <property type="evidence" value="ECO:0007669"/>
    <property type="project" value="InterPro"/>
</dbReference>
<sequence>MDALTRDLREALESLDRPRIEALFQRAMLRYSPMEVAEGVIVPALEQLGAAWEAGTVALSQIYMSSRICEEMIERVLPPMAPERKGQPRQAIVVLSDYHMLGKRIVLAVMRASGFDILDYGRMNVGELVERVQSDNVKILLVSVLMLPAALKVKALRAALDAKGIEIRIAVGGAPFLFDPELWREVGADVMGRTAADAVAIVRRWMEEMA</sequence>
<dbReference type="GO" id="GO:0046653">
    <property type="term" value="P:tetrahydrofolate metabolic process"/>
    <property type="evidence" value="ECO:0007669"/>
    <property type="project" value="TreeGrafter"/>
</dbReference>
<dbReference type="SUPFAM" id="SSF52242">
    <property type="entry name" value="Cobalamin (vitamin B12)-binding domain"/>
    <property type="match status" value="1"/>
</dbReference>
<evidence type="ECO:0000256" key="1">
    <source>
        <dbReference type="ARBA" id="ARBA00022723"/>
    </source>
</evidence>
<name>A0A6F8VAM3_9PROT</name>
<evidence type="ECO:0000259" key="3">
    <source>
        <dbReference type="PROSITE" id="PS51332"/>
    </source>
</evidence>
<reference evidence="6" key="1">
    <citation type="submission" date="2020-03" db="EMBL/GenBank/DDBJ databases">
        <title>Complete genome sequence of sulfur-oxidizing bacterium skT11.</title>
        <authorList>
            <person name="Kanda M."/>
            <person name="Kojima H."/>
            <person name="Fukui M."/>
        </authorList>
    </citation>
    <scope>NUCLEOTIDE SEQUENCE [LARGE SCALE GENOMIC DNA]</scope>
    <source>
        <strain evidence="6">skT11</strain>
    </source>
</reference>
<dbReference type="InterPro" id="IPR036724">
    <property type="entry name" value="Cobalamin-bd_sf"/>
</dbReference>
<dbReference type="InterPro" id="IPR036594">
    <property type="entry name" value="Meth_synthase_dom"/>
</dbReference>
<dbReference type="KEGG" id="slac:SKTS_17790"/>
<dbReference type="InterPro" id="IPR050554">
    <property type="entry name" value="Met_Synthase/Corrinoid"/>
</dbReference>
<dbReference type="RefSeq" id="WP_173063526.1">
    <property type="nucleotide sequence ID" value="NZ_AP022853.1"/>
</dbReference>
<dbReference type="SMART" id="SM01018">
    <property type="entry name" value="B12-binding_2"/>
    <property type="match status" value="1"/>
</dbReference>
<dbReference type="GO" id="GO:0005829">
    <property type="term" value="C:cytosol"/>
    <property type="evidence" value="ECO:0007669"/>
    <property type="project" value="TreeGrafter"/>
</dbReference>
<dbReference type="GO" id="GO:0008705">
    <property type="term" value="F:methionine synthase activity"/>
    <property type="evidence" value="ECO:0007669"/>
    <property type="project" value="TreeGrafter"/>
</dbReference>
<keyword evidence="1" id="KW-0479">Metal-binding</keyword>
<dbReference type="SUPFAM" id="SSF47644">
    <property type="entry name" value="Methionine synthase domain"/>
    <property type="match status" value="1"/>
</dbReference>
<dbReference type="EMBL" id="AP022853">
    <property type="protein sequence ID" value="BCB26893.1"/>
    <property type="molecule type" value="Genomic_DNA"/>
</dbReference>
<dbReference type="PANTHER" id="PTHR45833:SF1">
    <property type="entry name" value="METHIONINE SYNTHASE"/>
    <property type="match status" value="1"/>
</dbReference>
<evidence type="ECO:0000256" key="2">
    <source>
        <dbReference type="ARBA" id="ARBA00023285"/>
    </source>
</evidence>
<dbReference type="GO" id="GO:0050667">
    <property type="term" value="P:homocysteine metabolic process"/>
    <property type="evidence" value="ECO:0007669"/>
    <property type="project" value="TreeGrafter"/>
</dbReference>
<accession>A0A6F8VAM3</accession>
<dbReference type="InterPro" id="IPR006158">
    <property type="entry name" value="Cobalamin-bd"/>
</dbReference>
<evidence type="ECO:0000313" key="6">
    <source>
        <dbReference type="Proteomes" id="UP000502260"/>
    </source>
</evidence>
<proteinExistence type="predicted"/>
<keyword evidence="6" id="KW-1185">Reference proteome</keyword>
<evidence type="ECO:0008006" key="7">
    <source>
        <dbReference type="Google" id="ProtNLM"/>
    </source>
</evidence>
<dbReference type="Pfam" id="PF02310">
    <property type="entry name" value="B12-binding"/>
    <property type="match status" value="1"/>
</dbReference>
<feature type="domain" description="B12-binding" evidence="3">
    <location>
        <begin position="86"/>
        <end position="210"/>
    </location>
</feature>
<dbReference type="Gene3D" id="3.40.50.280">
    <property type="entry name" value="Cobalamin-binding domain"/>
    <property type="match status" value="1"/>
</dbReference>
<evidence type="ECO:0000259" key="4">
    <source>
        <dbReference type="PROSITE" id="PS51337"/>
    </source>
</evidence>
<dbReference type="InterPro" id="IPR003759">
    <property type="entry name" value="Cbl-bd_cap"/>
</dbReference>
<protein>
    <recommendedName>
        <fullName evidence="7">Cobalamin-binding protein</fullName>
    </recommendedName>
</protein>
<dbReference type="GO" id="GO:0046872">
    <property type="term" value="F:metal ion binding"/>
    <property type="evidence" value="ECO:0007669"/>
    <property type="project" value="UniProtKB-KW"/>
</dbReference>
<dbReference type="Proteomes" id="UP000502260">
    <property type="component" value="Chromosome"/>
</dbReference>
<dbReference type="Gene3D" id="1.10.1240.10">
    <property type="entry name" value="Methionine synthase domain"/>
    <property type="match status" value="1"/>
</dbReference>
<dbReference type="Pfam" id="PF02607">
    <property type="entry name" value="B12-binding_2"/>
    <property type="match status" value="1"/>
</dbReference>
<organism evidence="5 6">
    <name type="scientific">Sulfurimicrobium lacus</name>
    <dbReference type="NCBI Taxonomy" id="2715678"/>
    <lineage>
        <taxon>Bacteria</taxon>
        <taxon>Pseudomonadati</taxon>
        <taxon>Pseudomonadota</taxon>
        <taxon>Betaproteobacteria</taxon>
        <taxon>Nitrosomonadales</taxon>
        <taxon>Sulfuricellaceae</taxon>
        <taxon>Sulfurimicrobium</taxon>
    </lineage>
</organism>
<keyword evidence="2" id="KW-0170">Cobalt</keyword>